<feature type="domain" description="Protein FecR C-terminal" evidence="3">
    <location>
        <begin position="324"/>
        <end position="385"/>
    </location>
</feature>
<accession>A0ABT7NKY0</accession>
<keyword evidence="1" id="KW-0472">Membrane</keyword>
<evidence type="ECO:0000313" key="4">
    <source>
        <dbReference type="EMBL" id="MDM1047806.1"/>
    </source>
</evidence>
<feature type="domain" description="FecR protein" evidence="2">
    <location>
        <begin position="184"/>
        <end position="283"/>
    </location>
</feature>
<feature type="transmembrane region" description="Helical" evidence="1">
    <location>
        <begin position="96"/>
        <end position="117"/>
    </location>
</feature>
<name>A0ABT7NKY0_9SPHI</name>
<evidence type="ECO:0000259" key="2">
    <source>
        <dbReference type="Pfam" id="PF04773"/>
    </source>
</evidence>
<keyword evidence="5" id="KW-1185">Reference proteome</keyword>
<keyword evidence="1" id="KW-0812">Transmembrane</keyword>
<dbReference type="EMBL" id="JACAGK010000012">
    <property type="protein sequence ID" value="MDM1047806.1"/>
    <property type="molecule type" value="Genomic_DNA"/>
</dbReference>
<dbReference type="Gene3D" id="3.55.50.30">
    <property type="match status" value="1"/>
</dbReference>
<dbReference type="InterPro" id="IPR032508">
    <property type="entry name" value="FecR_C"/>
</dbReference>
<dbReference type="PANTHER" id="PTHR30273">
    <property type="entry name" value="PERIPLASMIC SIGNAL SENSOR AND SIGMA FACTOR ACTIVATOR FECR-RELATED"/>
    <property type="match status" value="1"/>
</dbReference>
<dbReference type="Gene3D" id="2.60.120.1440">
    <property type="match status" value="1"/>
</dbReference>
<dbReference type="InterPro" id="IPR012373">
    <property type="entry name" value="Ferrdict_sens_TM"/>
</dbReference>
<organism evidence="4 5">
    <name type="scientific">Sphingobacterium hotanense</name>
    <dbReference type="NCBI Taxonomy" id="649196"/>
    <lineage>
        <taxon>Bacteria</taxon>
        <taxon>Pseudomonadati</taxon>
        <taxon>Bacteroidota</taxon>
        <taxon>Sphingobacteriia</taxon>
        <taxon>Sphingobacteriales</taxon>
        <taxon>Sphingobacteriaceae</taxon>
        <taxon>Sphingobacterium</taxon>
    </lineage>
</organism>
<reference evidence="4" key="1">
    <citation type="submission" date="2020-06" db="EMBL/GenBank/DDBJ databases">
        <authorList>
            <person name="Dong N."/>
        </authorList>
    </citation>
    <scope>NUCLEOTIDE SEQUENCE</scope>
    <source>
        <strain evidence="4">R1692</strain>
    </source>
</reference>
<evidence type="ECO:0000259" key="3">
    <source>
        <dbReference type="Pfam" id="PF16344"/>
    </source>
</evidence>
<dbReference type="PANTHER" id="PTHR30273:SF2">
    <property type="entry name" value="PROTEIN FECR"/>
    <property type="match status" value="1"/>
</dbReference>
<proteinExistence type="predicted"/>
<dbReference type="Pfam" id="PF16344">
    <property type="entry name" value="FecR_C"/>
    <property type="match status" value="1"/>
</dbReference>
<sequence length="397" mass="44902">MNSNAEIVSLIRKRMEGTITEQELRMLESWGASDPLFSDLLKKVEDEELLLSELKNRLAIKSDHSKSDWLMKFEEKTLAKVRDAEGEHPPRKKTNWGWYLSCAALLISVLGIGLILYRSQINQTKAISISDLAPGGNKAKITLADGRVIELNENQDAVVMGDELAYADGTLIQDLNNDEDSYATISTPRGGQYQITLSDGTKVWLNADSKLTYPLTMRGKERVVELDGEAYFDVESKIVGGKKIPFKIKTSEQVVEVTGTQFNLKAYADEQYENRTTLVEGSVVLHAAGKILPLKAGEQGFIDQRGLHKKQVDIGQYVAWKDNQFVFEEVELGEAMRILSRWYDFDFEIDDRVKRTYLYASISRGKNLKEVLKIIEGSGFKFKLERIGERNKLSIFN</sequence>
<gene>
    <name evidence="4" type="ORF">HX018_06105</name>
</gene>
<dbReference type="Pfam" id="PF04773">
    <property type="entry name" value="FecR"/>
    <property type="match status" value="1"/>
</dbReference>
<dbReference type="Proteomes" id="UP001170954">
    <property type="component" value="Unassembled WGS sequence"/>
</dbReference>
<protein>
    <submittedName>
        <fullName evidence="4">FecR family protein</fullName>
    </submittedName>
</protein>
<evidence type="ECO:0000256" key="1">
    <source>
        <dbReference type="SAM" id="Phobius"/>
    </source>
</evidence>
<keyword evidence="1" id="KW-1133">Transmembrane helix</keyword>
<dbReference type="InterPro" id="IPR006860">
    <property type="entry name" value="FecR"/>
</dbReference>
<comment type="caution">
    <text evidence="4">The sequence shown here is derived from an EMBL/GenBank/DDBJ whole genome shotgun (WGS) entry which is preliminary data.</text>
</comment>
<reference evidence="4" key="2">
    <citation type="journal article" date="2022" name="Sci. Total Environ.">
        <title>Prevalence, transmission, and molecular epidemiology of tet(X)-positive bacteria among humans, animals, and environmental niches in China: An epidemiological, and genomic-based study.</title>
        <authorList>
            <person name="Dong N."/>
            <person name="Zeng Y."/>
            <person name="Cai C."/>
            <person name="Sun C."/>
            <person name="Lu J."/>
            <person name="Liu C."/>
            <person name="Zhou H."/>
            <person name="Sun Q."/>
            <person name="Shu L."/>
            <person name="Wang H."/>
            <person name="Wang Y."/>
            <person name="Wang S."/>
            <person name="Wu C."/>
            <person name="Chan E.W."/>
            <person name="Chen G."/>
            <person name="Shen Z."/>
            <person name="Chen S."/>
            <person name="Zhang R."/>
        </authorList>
    </citation>
    <scope>NUCLEOTIDE SEQUENCE</scope>
    <source>
        <strain evidence="4">R1692</strain>
    </source>
</reference>
<evidence type="ECO:0000313" key="5">
    <source>
        <dbReference type="Proteomes" id="UP001170954"/>
    </source>
</evidence>
<dbReference type="RefSeq" id="WP_149526879.1">
    <property type="nucleotide sequence ID" value="NZ_CP030848.1"/>
</dbReference>